<evidence type="ECO:0000256" key="10">
    <source>
        <dbReference type="ARBA" id="ARBA00023329"/>
    </source>
</evidence>
<dbReference type="PANTHER" id="PTHR12431">
    <property type="entry name" value="SORTING NEXIN 17 AND 27"/>
    <property type="match status" value="1"/>
</dbReference>
<dbReference type="Gene3D" id="3.10.20.90">
    <property type="entry name" value="Phosphatidylinositol 3-kinase Catalytic Subunit, Chain A, domain 1"/>
    <property type="match status" value="1"/>
</dbReference>
<evidence type="ECO:0000256" key="8">
    <source>
        <dbReference type="ARBA" id="ARBA00023121"/>
    </source>
</evidence>
<keyword evidence="9" id="KW-0472">Membrane</keyword>
<comment type="similarity">
    <text evidence="3">Belongs to the sorting nexin family.</text>
</comment>
<dbReference type="Gene3D" id="1.20.80.60">
    <property type="match status" value="1"/>
</dbReference>
<name>A0ABM1MDF8_NICVS</name>
<protein>
    <submittedName>
        <fullName evidence="13">Sorting nexin-17</fullName>
    </submittedName>
</protein>
<sequence length="469" mass="53713">MYFSIPDTQELNDGNGSTYVGFNVHINGVFHCTVRYKQMYNLHEQLRKEYGADILPTFPPKKLLPLTGGQLEERRASLEKYIQILGQDSKMTASELLSGFLLSAQQETTGERKQEINIDVYTMTNHQISMTVLSTDRTSQVLSKACSQINLPPEYASYFALFLIRKEDNGDIILVRKLQDFESPYISHKSIQDADKIVIRRNYWLINYDLELMTDPVALNLLYTQTVSDIEKGWILCTKEVRSQMAHLQARLAKREYIDTARTLKYYGYMQFQPCYCDYPSPQTKVLVAIGGQELSLRIITGPIVKEGCFKVTRMRCWRITAIHNKMNIASNSSSSLNSDVELSFEYLMSKDNLQWVSIMSSQAILMSICLQSMVDELLLVKNGLRPRQVNDARRNWSYMKRDGSSQIISLDEPDVYPTTTSHNGNSHSKISDSFSIKRLQEKFSTVSFKSGKEFVENHAFEGISDDDL</sequence>
<keyword evidence="5" id="KW-0963">Cytoplasm</keyword>
<evidence type="ECO:0000256" key="4">
    <source>
        <dbReference type="ARBA" id="ARBA00022448"/>
    </source>
</evidence>
<dbReference type="InterPro" id="IPR035963">
    <property type="entry name" value="FERM_2"/>
</dbReference>
<dbReference type="PANTHER" id="PTHR12431:SF14">
    <property type="entry name" value="LD15323P"/>
    <property type="match status" value="1"/>
</dbReference>
<keyword evidence="7" id="KW-0653">Protein transport</keyword>
<dbReference type="InterPro" id="IPR036871">
    <property type="entry name" value="PX_dom_sf"/>
</dbReference>
<dbReference type="Pfam" id="PF00787">
    <property type="entry name" value="PX"/>
    <property type="match status" value="1"/>
</dbReference>
<dbReference type="SUPFAM" id="SSF47031">
    <property type="entry name" value="Second domain of FERM"/>
    <property type="match status" value="1"/>
</dbReference>
<proteinExistence type="inferred from homology"/>
<keyword evidence="4" id="KW-0813">Transport</keyword>
<dbReference type="InterPro" id="IPR011993">
    <property type="entry name" value="PH-like_dom_sf"/>
</dbReference>
<evidence type="ECO:0000313" key="13">
    <source>
        <dbReference type="RefSeq" id="XP_017772608.1"/>
    </source>
</evidence>
<dbReference type="SUPFAM" id="SSF64268">
    <property type="entry name" value="PX domain"/>
    <property type="match status" value="1"/>
</dbReference>
<dbReference type="CDD" id="cd13337">
    <property type="entry name" value="FERM-like_C_SNX17"/>
    <property type="match status" value="1"/>
</dbReference>
<dbReference type="RefSeq" id="XP_017772608.1">
    <property type="nucleotide sequence ID" value="XM_017917119.1"/>
</dbReference>
<dbReference type="Gene3D" id="2.30.29.30">
    <property type="entry name" value="Pleckstrin-homology domain (PH domain)/Phosphotyrosine-binding domain (PTB)"/>
    <property type="match status" value="1"/>
</dbReference>
<evidence type="ECO:0000256" key="3">
    <source>
        <dbReference type="ARBA" id="ARBA00010883"/>
    </source>
</evidence>
<keyword evidence="8" id="KW-0446">Lipid-binding</keyword>
<dbReference type="CDD" id="cd06885">
    <property type="entry name" value="PX_SNX17_31"/>
    <property type="match status" value="1"/>
</dbReference>
<dbReference type="Pfam" id="PF21273">
    <property type="entry name" value="SNX17-27-31_F1_FERM"/>
    <property type="match status" value="1"/>
</dbReference>
<keyword evidence="6" id="KW-0967">Endosome</keyword>
<dbReference type="Pfam" id="PF18116">
    <property type="entry name" value="SNX17_FERM_C"/>
    <property type="match status" value="1"/>
</dbReference>
<evidence type="ECO:0000256" key="7">
    <source>
        <dbReference type="ARBA" id="ARBA00022927"/>
    </source>
</evidence>
<dbReference type="InterPro" id="IPR048763">
    <property type="entry name" value="SNX17-31_FERM_F1"/>
</dbReference>
<evidence type="ECO:0000256" key="6">
    <source>
        <dbReference type="ARBA" id="ARBA00022753"/>
    </source>
</evidence>
<dbReference type="Pfam" id="PF21271">
    <property type="entry name" value="SNX17-31_F2_FERM"/>
    <property type="match status" value="1"/>
</dbReference>
<evidence type="ECO:0000256" key="5">
    <source>
        <dbReference type="ARBA" id="ARBA00022490"/>
    </source>
</evidence>
<dbReference type="InterPro" id="IPR028666">
    <property type="entry name" value="SNX17_FERM_N"/>
</dbReference>
<dbReference type="InterPro" id="IPR048767">
    <property type="entry name" value="SNX17-31_FERM_F2"/>
</dbReference>
<dbReference type="InterPro" id="IPR037836">
    <property type="entry name" value="SNX17_FERM-like_dom"/>
</dbReference>
<accession>A0ABM1MDF8</accession>
<dbReference type="Proteomes" id="UP000695000">
    <property type="component" value="Unplaced"/>
</dbReference>
<dbReference type="InterPro" id="IPR001683">
    <property type="entry name" value="PX_dom"/>
</dbReference>
<evidence type="ECO:0000259" key="11">
    <source>
        <dbReference type="PROSITE" id="PS50195"/>
    </source>
</evidence>
<organism evidence="12 13">
    <name type="scientific">Nicrophorus vespilloides</name>
    <name type="common">Boreal carrion beetle</name>
    <dbReference type="NCBI Taxonomy" id="110193"/>
    <lineage>
        <taxon>Eukaryota</taxon>
        <taxon>Metazoa</taxon>
        <taxon>Ecdysozoa</taxon>
        <taxon>Arthropoda</taxon>
        <taxon>Hexapoda</taxon>
        <taxon>Insecta</taxon>
        <taxon>Pterygota</taxon>
        <taxon>Neoptera</taxon>
        <taxon>Endopterygota</taxon>
        <taxon>Coleoptera</taxon>
        <taxon>Polyphaga</taxon>
        <taxon>Staphyliniformia</taxon>
        <taxon>Silphidae</taxon>
        <taxon>Nicrophorinae</taxon>
        <taxon>Nicrophorus</taxon>
    </lineage>
</organism>
<dbReference type="PROSITE" id="PS50195">
    <property type="entry name" value="PX"/>
    <property type="match status" value="1"/>
</dbReference>
<keyword evidence="10" id="KW-0968">Cytoplasmic vesicle</keyword>
<evidence type="ECO:0000256" key="9">
    <source>
        <dbReference type="ARBA" id="ARBA00023136"/>
    </source>
</evidence>
<feature type="domain" description="PX" evidence="11">
    <location>
        <begin position="1"/>
        <end position="108"/>
    </location>
</feature>
<comment type="subcellular location">
    <subcellularLocation>
        <location evidence="1">Cytoplasmic vesicle membrane</location>
        <topology evidence="1">Peripheral membrane protein</topology>
        <orientation evidence="1">Cytoplasmic side</orientation>
    </subcellularLocation>
    <subcellularLocation>
        <location evidence="2">Early endosome</location>
    </subcellularLocation>
</comment>
<evidence type="ECO:0000313" key="12">
    <source>
        <dbReference type="Proteomes" id="UP000695000"/>
    </source>
</evidence>
<evidence type="ECO:0000256" key="2">
    <source>
        <dbReference type="ARBA" id="ARBA00004412"/>
    </source>
</evidence>
<gene>
    <name evidence="13" type="primary">LOC108559772</name>
</gene>
<dbReference type="CDD" id="cd16121">
    <property type="entry name" value="FERM_F1_SNX17"/>
    <property type="match status" value="1"/>
</dbReference>
<dbReference type="InterPro" id="IPR040842">
    <property type="entry name" value="SNX17/31_FERM"/>
</dbReference>
<dbReference type="SMART" id="SM00312">
    <property type="entry name" value="PX"/>
    <property type="match status" value="1"/>
</dbReference>
<dbReference type="GeneID" id="108559772"/>
<evidence type="ECO:0000256" key="1">
    <source>
        <dbReference type="ARBA" id="ARBA00004180"/>
    </source>
</evidence>
<keyword evidence="12" id="KW-1185">Reference proteome</keyword>
<reference evidence="13" key="1">
    <citation type="submission" date="2025-08" db="UniProtKB">
        <authorList>
            <consortium name="RefSeq"/>
        </authorList>
    </citation>
    <scope>IDENTIFICATION</scope>
    <source>
        <tissue evidence="13">Whole Larva</tissue>
    </source>
</reference>
<dbReference type="Gene3D" id="3.30.1520.10">
    <property type="entry name" value="Phox-like domain"/>
    <property type="match status" value="1"/>
</dbReference>